<evidence type="ECO:0000313" key="3">
    <source>
        <dbReference type="Proteomes" id="UP000237481"/>
    </source>
</evidence>
<feature type="region of interest" description="Disordered" evidence="1">
    <location>
        <begin position="205"/>
        <end position="225"/>
    </location>
</feature>
<name>A0A2S4KPW2_9HYPO</name>
<dbReference type="Proteomes" id="UP000237481">
    <property type="component" value="Unassembled WGS sequence"/>
</dbReference>
<reference evidence="2 3" key="1">
    <citation type="submission" date="2018-01" db="EMBL/GenBank/DDBJ databases">
        <title>Harnessing the power of phylogenomics to disentangle the directionality and signatures of interkingdom host jumping in the parasitic fungal genus Tolypocladium.</title>
        <authorList>
            <person name="Quandt C.A."/>
            <person name="Patterson W."/>
            <person name="Spatafora J.W."/>
        </authorList>
    </citation>
    <scope>NUCLEOTIDE SEQUENCE [LARGE SCALE GENOMIC DNA]</scope>
    <source>
        <strain evidence="2 3">NRBC 100945</strain>
    </source>
</reference>
<accession>A0A2S4KPW2</accession>
<protein>
    <submittedName>
        <fullName evidence="2">Uncharacterized protein</fullName>
    </submittedName>
</protein>
<proteinExistence type="predicted"/>
<feature type="non-terminal residue" evidence="2">
    <location>
        <position position="237"/>
    </location>
</feature>
<feature type="region of interest" description="Disordered" evidence="1">
    <location>
        <begin position="100"/>
        <end position="126"/>
    </location>
</feature>
<sequence>QASAAPPRSSFSFFIIKRAHTLWIDYIHSHTHTSLRVLESVSVLWRPSSAIIQTPPGSCHTRPLYDYHLQPARNTPPFHRQSETGVNTLTPLRIPCAKVQGESQDHAAHRRTPRPPTVPDVPGKSPSDTHGFLLEICEKKWMSSFTASAMLRILTRGLEHLVGTPDDVVTVTLDSNDDSMSRTCHGTAHPGSVAPTRCGLPRQRGRDAGSLHGTTSAAVRDDTGAHGLPTFLRLPHA</sequence>
<organism evidence="2 3">
    <name type="scientific">Tolypocladium paradoxum</name>
    <dbReference type="NCBI Taxonomy" id="94208"/>
    <lineage>
        <taxon>Eukaryota</taxon>
        <taxon>Fungi</taxon>
        <taxon>Dikarya</taxon>
        <taxon>Ascomycota</taxon>
        <taxon>Pezizomycotina</taxon>
        <taxon>Sordariomycetes</taxon>
        <taxon>Hypocreomycetidae</taxon>
        <taxon>Hypocreales</taxon>
        <taxon>Ophiocordycipitaceae</taxon>
        <taxon>Tolypocladium</taxon>
    </lineage>
</organism>
<evidence type="ECO:0000256" key="1">
    <source>
        <dbReference type="SAM" id="MobiDB-lite"/>
    </source>
</evidence>
<evidence type="ECO:0000313" key="2">
    <source>
        <dbReference type="EMBL" id="POR32236.1"/>
    </source>
</evidence>
<comment type="caution">
    <text evidence="2">The sequence shown here is derived from an EMBL/GenBank/DDBJ whole genome shotgun (WGS) entry which is preliminary data.</text>
</comment>
<keyword evidence="3" id="KW-1185">Reference proteome</keyword>
<dbReference type="AlphaFoldDB" id="A0A2S4KPW2"/>
<feature type="non-terminal residue" evidence="2">
    <location>
        <position position="1"/>
    </location>
</feature>
<gene>
    <name evidence="2" type="ORF">TPAR_07567</name>
</gene>
<dbReference type="EMBL" id="PKSG01000888">
    <property type="protein sequence ID" value="POR32236.1"/>
    <property type="molecule type" value="Genomic_DNA"/>
</dbReference>